<evidence type="ECO:0000256" key="2">
    <source>
        <dbReference type="ARBA" id="ARBA00022723"/>
    </source>
</evidence>
<keyword evidence="3 6" id="KW-0378">Hydrolase</keyword>
<dbReference type="SUPFAM" id="SSF56281">
    <property type="entry name" value="Metallo-hydrolase/oxidoreductase"/>
    <property type="match status" value="1"/>
</dbReference>
<dbReference type="InterPro" id="IPR051013">
    <property type="entry name" value="MBL_superfamily_lactonases"/>
</dbReference>
<dbReference type="GO" id="GO:0016787">
    <property type="term" value="F:hydrolase activity"/>
    <property type="evidence" value="ECO:0007669"/>
    <property type="project" value="UniProtKB-KW"/>
</dbReference>
<dbReference type="Gene3D" id="3.60.15.10">
    <property type="entry name" value="Ribonuclease Z/Hydroxyacylglutathione hydrolase-like"/>
    <property type="match status" value="1"/>
</dbReference>
<reference evidence="6" key="1">
    <citation type="journal article" date="2020" name="Stud. Mycol.">
        <title>101 Dothideomycetes genomes: a test case for predicting lifestyles and emergence of pathogens.</title>
        <authorList>
            <person name="Haridas S."/>
            <person name="Albert R."/>
            <person name="Binder M."/>
            <person name="Bloem J."/>
            <person name="Labutti K."/>
            <person name="Salamov A."/>
            <person name="Andreopoulos B."/>
            <person name="Baker S."/>
            <person name="Barry K."/>
            <person name="Bills G."/>
            <person name="Bluhm B."/>
            <person name="Cannon C."/>
            <person name="Castanera R."/>
            <person name="Culley D."/>
            <person name="Daum C."/>
            <person name="Ezra D."/>
            <person name="Gonzalez J."/>
            <person name="Henrissat B."/>
            <person name="Kuo A."/>
            <person name="Liang C."/>
            <person name="Lipzen A."/>
            <person name="Lutzoni F."/>
            <person name="Magnuson J."/>
            <person name="Mondo S."/>
            <person name="Nolan M."/>
            <person name="Ohm R."/>
            <person name="Pangilinan J."/>
            <person name="Park H.-J."/>
            <person name="Ramirez L."/>
            <person name="Alfaro M."/>
            <person name="Sun H."/>
            <person name="Tritt A."/>
            <person name="Yoshinaga Y."/>
            <person name="Zwiers L.-H."/>
            <person name="Turgeon B."/>
            <person name="Goodwin S."/>
            <person name="Spatafora J."/>
            <person name="Crous P."/>
            <person name="Grigoriev I."/>
        </authorList>
    </citation>
    <scope>NUCLEOTIDE SEQUENCE</scope>
    <source>
        <strain evidence="6">CBS 269.34</strain>
    </source>
</reference>
<dbReference type="Proteomes" id="UP000799750">
    <property type="component" value="Unassembled WGS sequence"/>
</dbReference>
<keyword evidence="7" id="KW-1185">Reference proteome</keyword>
<feature type="domain" description="Metallo-beta-lactamase" evidence="5">
    <location>
        <begin position="47"/>
        <end position="290"/>
    </location>
</feature>
<proteinExistence type="inferred from homology"/>
<keyword evidence="4" id="KW-0862">Zinc</keyword>
<dbReference type="CDD" id="cd07730">
    <property type="entry name" value="metallo-hydrolase-like_MBL-fold"/>
    <property type="match status" value="1"/>
</dbReference>
<evidence type="ECO:0000256" key="3">
    <source>
        <dbReference type="ARBA" id="ARBA00022801"/>
    </source>
</evidence>
<dbReference type="PANTHER" id="PTHR42978:SF4">
    <property type="entry name" value="METALLO-BETA-LACTAMASE DOMAIN-CONTAINING PROTEIN"/>
    <property type="match status" value="1"/>
</dbReference>
<protein>
    <submittedName>
        <fullName evidence="6">Metallo-hydrolase/oxidoreductase</fullName>
    </submittedName>
</protein>
<sequence length="325" mass="35570">MPSSNHESGLTDESATVRVTLLDGGSFSTADMSKLHANAKPDSFRLYDWCFHVFHPSSGRHILWDVGISSDRSAYTPLVLDVQWGSANPVGPGNTLHEQLEALDVSCEQIDTVIFSHAHWDHCRPIQSEFPKAKGLFGGGTKTHCSPGHLDNGVATTKSLWDGRFFDSDGYASENWAEITGEWKQFGPFERALDFFGDGSFMVIDAPGHMPGNLAAAARLNSNGDAPSWIVLASDCCHSRELLDGHADFAYFDVPGGKACLHDDVNAAKDTLRRLQEAEKGHGMHVAMAHDVEWLRQGSDEVLMSILPTENREHFLQAVRAGEAP</sequence>
<dbReference type="PANTHER" id="PTHR42978">
    <property type="entry name" value="QUORUM-QUENCHING LACTONASE YTNP-RELATED-RELATED"/>
    <property type="match status" value="1"/>
</dbReference>
<gene>
    <name evidence="6" type="ORF">BU16DRAFT_554713</name>
</gene>
<dbReference type="GO" id="GO:0046872">
    <property type="term" value="F:metal ion binding"/>
    <property type="evidence" value="ECO:0007669"/>
    <property type="project" value="UniProtKB-KW"/>
</dbReference>
<dbReference type="OrthoDB" id="10250730at2759"/>
<evidence type="ECO:0000313" key="6">
    <source>
        <dbReference type="EMBL" id="KAF2502668.1"/>
    </source>
</evidence>
<evidence type="ECO:0000256" key="4">
    <source>
        <dbReference type="ARBA" id="ARBA00022833"/>
    </source>
</evidence>
<dbReference type="EMBL" id="MU004181">
    <property type="protein sequence ID" value="KAF2502668.1"/>
    <property type="molecule type" value="Genomic_DNA"/>
</dbReference>
<dbReference type="SMART" id="SM00849">
    <property type="entry name" value="Lactamase_B"/>
    <property type="match status" value="1"/>
</dbReference>
<evidence type="ECO:0000256" key="1">
    <source>
        <dbReference type="ARBA" id="ARBA00007749"/>
    </source>
</evidence>
<evidence type="ECO:0000313" key="7">
    <source>
        <dbReference type="Proteomes" id="UP000799750"/>
    </source>
</evidence>
<dbReference type="InterPro" id="IPR036866">
    <property type="entry name" value="RibonucZ/Hydroxyglut_hydro"/>
</dbReference>
<comment type="similarity">
    <text evidence="1">Belongs to the metallo-beta-lactamase superfamily.</text>
</comment>
<dbReference type="Pfam" id="PF00753">
    <property type="entry name" value="Lactamase_B"/>
    <property type="match status" value="1"/>
</dbReference>
<evidence type="ECO:0000259" key="5">
    <source>
        <dbReference type="SMART" id="SM00849"/>
    </source>
</evidence>
<accession>A0A6A6RCR5</accession>
<name>A0A6A6RCR5_9PEZI</name>
<dbReference type="AlphaFoldDB" id="A0A6A6RCR5"/>
<keyword evidence="2" id="KW-0479">Metal-binding</keyword>
<organism evidence="6 7">
    <name type="scientific">Lophium mytilinum</name>
    <dbReference type="NCBI Taxonomy" id="390894"/>
    <lineage>
        <taxon>Eukaryota</taxon>
        <taxon>Fungi</taxon>
        <taxon>Dikarya</taxon>
        <taxon>Ascomycota</taxon>
        <taxon>Pezizomycotina</taxon>
        <taxon>Dothideomycetes</taxon>
        <taxon>Pleosporomycetidae</taxon>
        <taxon>Mytilinidiales</taxon>
        <taxon>Mytilinidiaceae</taxon>
        <taxon>Lophium</taxon>
    </lineage>
</organism>
<dbReference type="InterPro" id="IPR001279">
    <property type="entry name" value="Metallo-B-lactamas"/>
</dbReference>